<evidence type="ECO:0000313" key="4">
    <source>
        <dbReference type="Proteomes" id="UP001172102"/>
    </source>
</evidence>
<feature type="compositionally biased region" description="Low complexity" evidence="1">
    <location>
        <begin position="130"/>
        <end position="155"/>
    </location>
</feature>
<comment type="caution">
    <text evidence="3">The sequence shown here is derived from an EMBL/GenBank/DDBJ whole genome shotgun (WGS) entry which is preliminary data.</text>
</comment>
<evidence type="ECO:0000313" key="3">
    <source>
        <dbReference type="EMBL" id="KAK0725429.1"/>
    </source>
</evidence>
<keyword evidence="4" id="KW-1185">Reference proteome</keyword>
<feature type="compositionally biased region" description="Low complexity" evidence="1">
    <location>
        <begin position="266"/>
        <end position="293"/>
    </location>
</feature>
<feature type="region of interest" description="Disordered" evidence="1">
    <location>
        <begin position="71"/>
        <end position="167"/>
    </location>
</feature>
<feature type="region of interest" description="Disordered" evidence="1">
    <location>
        <begin position="360"/>
        <end position="381"/>
    </location>
</feature>
<feature type="region of interest" description="Disordered" evidence="1">
    <location>
        <begin position="319"/>
        <end position="340"/>
    </location>
</feature>
<evidence type="ECO:0008006" key="5">
    <source>
        <dbReference type="Google" id="ProtNLM"/>
    </source>
</evidence>
<sequence length="520" mass="52246">MRSAIIVISTMLLAAAEAGPLRGPAQRRGWAPKWMRDAGHNDTTTADPTTVVTVVPGQVTTDSATSSAFAVSVSPSSTSPSSPEESSTVAGTEAPSVSSFLSGSSFLAPSSTPGKESLTASTTKEEEVDPSTTAVESSAPSTASESEATASTGPSVTGPPNSEVPTGITVVPAATGTVTPDIYENNLKVAKKYNNVFSSLTKESACLSGQVACVEGNIASCDKDSSFGITICASGTECFALPMNTTSGVELKCVSKETAQGILGETPAGSSPSTLLSTSLGATTTESASEASGRFTRTATISDGTITLTFNPTVSATVTTSSELPTEPSSAPALSSAESLDSTITVTSTSTSISTTKVNPADIVPTTTDDPSSSIPLEVIPIEDSSTTSTLTITKTIFSSSSAEPTPEAPPPSSLSPSAIPSAPLTPTSEAPTTTRRRGGGGGGGGNGGDRDRPTATEDRGNFPSTTPGPKPEEGAGPEGGQPKFDGSSTDDSRVTFTLVETVTETVTEKEVVTVTVGAQ</sequence>
<feature type="compositionally biased region" description="Polar residues" evidence="1">
    <location>
        <begin position="112"/>
        <end position="122"/>
    </location>
</feature>
<feature type="compositionally biased region" description="Low complexity" evidence="1">
    <location>
        <begin position="415"/>
        <end position="429"/>
    </location>
</feature>
<feature type="compositionally biased region" description="Low complexity" evidence="1">
    <location>
        <begin position="71"/>
        <end position="111"/>
    </location>
</feature>
<reference evidence="3" key="1">
    <citation type="submission" date="2023-06" db="EMBL/GenBank/DDBJ databases">
        <title>Genome-scale phylogeny and comparative genomics of the fungal order Sordariales.</title>
        <authorList>
            <consortium name="Lawrence Berkeley National Laboratory"/>
            <person name="Hensen N."/>
            <person name="Bonometti L."/>
            <person name="Westerberg I."/>
            <person name="Brannstrom I.O."/>
            <person name="Guillou S."/>
            <person name="Cros-Aarteil S."/>
            <person name="Calhoun S."/>
            <person name="Haridas S."/>
            <person name="Kuo A."/>
            <person name="Mondo S."/>
            <person name="Pangilinan J."/>
            <person name="Riley R."/>
            <person name="Labutti K."/>
            <person name="Andreopoulos B."/>
            <person name="Lipzen A."/>
            <person name="Chen C."/>
            <person name="Yanf M."/>
            <person name="Daum C."/>
            <person name="Ng V."/>
            <person name="Clum A."/>
            <person name="Steindorff A."/>
            <person name="Ohm R."/>
            <person name="Martin F."/>
            <person name="Silar P."/>
            <person name="Natvig D."/>
            <person name="Lalanne C."/>
            <person name="Gautier V."/>
            <person name="Ament-Velasquez S.L."/>
            <person name="Kruys A."/>
            <person name="Hutchinson M.I."/>
            <person name="Powell A.J."/>
            <person name="Barry K."/>
            <person name="Miller A.N."/>
            <person name="Grigoriev I.V."/>
            <person name="Debuchy R."/>
            <person name="Gladieux P."/>
            <person name="Thoren M.H."/>
            <person name="Johannesson H."/>
        </authorList>
    </citation>
    <scope>NUCLEOTIDE SEQUENCE</scope>
    <source>
        <strain evidence="3">SMH4607-1</strain>
    </source>
</reference>
<gene>
    <name evidence="3" type="ORF">B0H67DRAFT_551002</name>
</gene>
<feature type="chain" id="PRO_5041452565" description="Carbohydrate-binding module family 19 domain-containing protein" evidence="2">
    <location>
        <begin position="19"/>
        <end position="520"/>
    </location>
</feature>
<keyword evidence="2" id="KW-0732">Signal</keyword>
<evidence type="ECO:0000256" key="2">
    <source>
        <dbReference type="SAM" id="SignalP"/>
    </source>
</evidence>
<organism evidence="3 4">
    <name type="scientific">Lasiosphaeris hirsuta</name>
    <dbReference type="NCBI Taxonomy" id="260670"/>
    <lineage>
        <taxon>Eukaryota</taxon>
        <taxon>Fungi</taxon>
        <taxon>Dikarya</taxon>
        <taxon>Ascomycota</taxon>
        <taxon>Pezizomycotina</taxon>
        <taxon>Sordariomycetes</taxon>
        <taxon>Sordariomycetidae</taxon>
        <taxon>Sordariales</taxon>
        <taxon>Lasiosphaeriaceae</taxon>
        <taxon>Lasiosphaeris</taxon>
    </lineage>
</organism>
<protein>
    <recommendedName>
        <fullName evidence="5">Carbohydrate-binding module family 19 domain-containing protein</fullName>
    </recommendedName>
</protein>
<feature type="compositionally biased region" description="Basic and acidic residues" evidence="1">
    <location>
        <begin position="449"/>
        <end position="461"/>
    </location>
</feature>
<feature type="region of interest" description="Disordered" evidence="1">
    <location>
        <begin position="264"/>
        <end position="293"/>
    </location>
</feature>
<name>A0AA40B0I3_9PEZI</name>
<feature type="compositionally biased region" description="Polar residues" evidence="1">
    <location>
        <begin position="365"/>
        <end position="375"/>
    </location>
</feature>
<evidence type="ECO:0000256" key="1">
    <source>
        <dbReference type="SAM" id="MobiDB-lite"/>
    </source>
</evidence>
<dbReference type="EMBL" id="JAUKUA010000002">
    <property type="protein sequence ID" value="KAK0725429.1"/>
    <property type="molecule type" value="Genomic_DNA"/>
</dbReference>
<feature type="region of interest" description="Disordered" evidence="1">
    <location>
        <begin position="398"/>
        <end position="493"/>
    </location>
</feature>
<dbReference type="Proteomes" id="UP001172102">
    <property type="component" value="Unassembled WGS sequence"/>
</dbReference>
<feature type="signal peptide" evidence="2">
    <location>
        <begin position="1"/>
        <end position="18"/>
    </location>
</feature>
<dbReference type="AlphaFoldDB" id="A0AA40B0I3"/>
<proteinExistence type="predicted"/>
<accession>A0AA40B0I3</accession>